<dbReference type="InterPro" id="IPR026591">
    <property type="entry name" value="Sirtuin_cat_small_dom_sf"/>
</dbReference>
<dbReference type="Proteomes" id="UP001497453">
    <property type="component" value="Chromosome 9"/>
</dbReference>
<feature type="compositionally biased region" description="Low complexity" evidence="7">
    <location>
        <begin position="617"/>
        <end position="667"/>
    </location>
</feature>
<feature type="compositionally biased region" description="Low complexity" evidence="7">
    <location>
        <begin position="172"/>
        <end position="185"/>
    </location>
</feature>
<feature type="active site" description="Proton acceptor" evidence="6">
    <location>
        <position position="225"/>
    </location>
</feature>
<dbReference type="Gene3D" id="3.30.1600.10">
    <property type="entry name" value="SIR2/SIRT2 'Small Domain"/>
    <property type="match status" value="1"/>
</dbReference>
<organism evidence="9 10">
    <name type="scientific">Somion occarium</name>
    <dbReference type="NCBI Taxonomy" id="3059160"/>
    <lineage>
        <taxon>Eukaryota</taxon>
        <taxon>Fungi</taxon>
        <taxon>Dikarya</taxon>
        <taxon>Basidiomycota</taxon>
        <taxon>Agaricomycotina</taxon>
        <taxon>Agaricomycetes</taxon>
        <taxon>Polyporales</taxon>
        <taxon>Cerrenaceae</taxon>
        <taxon>Somion</taxon>
    </lineage>
</organism>
<feature type="compositionally biased region" description="Basic residues" evidence="7">
    <location>
        <begin position="479"/>
        <end position="494"/>
    </location>
</feature>
<evidence type="ECO:0000313" key="9">
    <source>
        <dbReference type="EMBL" id="CAL1716876.1"/>
    </source>
</evidence>
<feature type="region of interest" description="Disordered" evidence="7">
    <location>
        <begin position="160"/>
        <end position="199"/>
    </location>
</feature>
<keyword evidence="3" id="KW-0808">Transferase</keyword>
<gene>
    <name evidence="9" type="ORF">GFSPODELE1_LOCUS10946</name>
</gene>
<dbReference type="InterPro" id="IPR003000">
    <property type="entry name" value="Sirtuin"/>
</dbReference>
<dbReference type="EMBL" id="OZ037952">
    <property type="protein sequence ID" value="CAL1716876.1"/>
    <property type="molecule type" value="Genomic_DNA"/>
</dbReference>
<feature type="compositionally biased region" description="Polar residues" evidence="7">
    <location>
        <begin position="186"/>
        <end position="197"/>
    </location>
</feature>
<dbReference type="Pfam" id="PF02146">
    <property type="entry name" value="SIR2"/>
    <property type="match status" value="2"/>
</dbReference>
<evidence type="ECO:0000256" key="7">
    <source>
        <dbReference type="SAM" id="MobiDB-lite"/>
    </source>
</evidence>
<sequence>MSTIYLPLEPSSSPLPSSPNFLTRSREPDAHVRKVIKNILKAKRIAVVCGAGISVQAGIPDFRSSEGLFQSLKKDNPTLASGKDLFDASVFNSEATTSLFCQMIAQLSELSKSASPTAFHKLLRALDDRGRLLRVYTQNIDALESKTGLTFGVPELDSGKRFKPRSSKGKADTSSINSDTSITTTLETPCNGGTVSDTRYLPENVASTSRLPSPPVETPRCIPLHGTLQAMHCQVCQHSFPLEEHLESLTSGLPPYCPECTALEETRQLIGKRSRGVGKLRPSVVLYNEIHKDGEEVGEVVRRDLVGNSKGKGRAGADLLLVVGTSLRVPGTKRIVREFSKAVRSRSAPSSTASTSSQFGSSSHNNGNATTSRTTGLATPTPSPRRTPTIDDEPPVKTIYLNFDFPLPCRDWEGVFDVWLHGDAQTFARLVEEEFEKEERAKEEKSERKRLREEAAEAKRVREAEEEEQRKRAEQEKLKKGKGAKGKSQGKKTSAKSNVAAKGKSVDVKSRGNKRKSAPEDEPPSKPAKRHKVQTTIPSSFRAAKTKPTNPKSKSTKALKGVKPLTIKIPPRPRYSYITPPNSQGIHWVPEVVIKPKASHLPRAALLERALSPFSPISPISPMSPMSPVSPMSPISPISSMSSMSSMSSLSTTPGSPLSPLSSPALSGERQDSSGYFSPPNSQTGIGTKVEWLYGSELSELDLDAGDVEEDIDVVGDGHSVDAGEDVKLAPALHVSQEPRVSRSLRYDLRPSMPAASASAIG</sequence>
<keyword evidence="6" id="KW-0862">Zinc</keyword>
<feature type="compositionally biased region" description="Polar residues" evidence="7">
    <location>
        <begin position="364"/>
        <end position="378"/>
    </location>
</feature>
<reference evidence="10" key="1">
    <citation type="submission" date="2024-04" db="EMBL/GenBank/DDBJ databases">
        <authorList>
            <person name="Shaw F."/>
            <person name="Minotto A."/>
        </authorList>
    </citation>
    <scope>NUCLEOTIDE SEQUENCE [LARGE SCALE GENOMIC DNA]</scope>
</reference>
<name>A0ABP1EA42_9APHY</name>
<feature type="region of interest" description="Disordered" evidence="7">
    <location>
        <begin position="341"/>
        <end position="395"/>
    </location>
</feature>
<accession>A0ABP1EA42</accession>
<feature type="region of interest" description="Disordered" evidence="7">
    <location>
        <begin position="1"/>
        <end position="24"/>
    </location>
</feature>
<evidence type="ECO:0000259" key="8">
    <source>
        <dbReference type="PROSITE" id="PS50305"/>
    </source>
</evidence>
<evidence type="ECO:0000256" key="1">
    <source>
        <dbReference type="ARBA" id="ARBA00004173"/>
    </source>
</evidence>
<dbReference type="InterPro" id="IPR026590">
    <property type="entry name" value="Ssirtuin_cat_dom"/>
</dbReference>
<feature type="compositionally biased region" description="Polar residues" evidence="7">
    <location>
        <begin position="673"/>
        <end position="685"/>
    </location>
</feature>
<proteinExistence type="inferred from homology"/>
<feature type="region of interest" description="Disordered" evidence="7">
    <location>
        <begin position="617"/>
        <end position="685"/>
    </location>
</feature>
<dbReference type="PANTHER" id="PTHR11085:SF15">
    <property type="entry name" value="NAD-DEPENDENT HISTONE DEACETYLASE HST4"/>
    <property type="match status" value="1"/>
</dbReference>
<comment type="subcellular location">
    <subcellularLocation>
        <location evidence="1">Mitochondrion</location>
    </subcellularLocation>
</comment>
<feature type="compositionally biased region" description="Low complexity" evidence="7">
    <location>
        <begin position="546"/>
        <end position="558"/>
    </location>
</feature>
<protein>
    <recommendedName>
        <fullName evidence="8">Deacetylase sirtuin-type domain-containing protein</fullName>
    </recommendedName>
</protein>
<keyword evidence="5" id="KW-0496">Mitochondrion</keyword>
<keyword evidence="10" id="KW-1185">Reference proteome</keyword>
<feature type="compositionally biased region" description="Low complexity" evidence="7">
    <location>
        <begin position="345"/>
        <end position="363"/>
    </location>
</feature>
<feature type="domain" description="Deacetylase sirtuin-type" evidence="8">
    <location>
        <begin position="25"/>
        <end position="438"/>
    </location>
</feature>
<dbReference type="PROSITE" id="PS50305">
    <property type="entry name" value="SIRTUIN"/>
    <property type="match status" value="1"/>
</dbReference>
<feature type="compositionally biased region" description="Low complexity" evidence="7">
    <location>
        <begin position="1"/>
        <end position="19"/>
    </location>
</feature>
<comment type="similarity">
    <text evidence="2">Belongs to the sirtuin family. Class I subfamily.</text>
</comment>
<feature type="binding site" evidence="6">
    <location>
        <position position="257"/>
    </location>
    <ligand>
        <name>Zn(2+)</name>
        <dbReference type="ChEBI" id="CHEBI:29105"/>
    </ligand>
</feature>
<evidence type="ECO:0000313" key="10">
    <source>
        <dbReference type="Proteomes" id="UP001497453"/>
    </source>
</evidence>
<evidence type="ECO:0000256" key="3">
    <source>
        <dbReference type="ARBA" id="ARBA00022679"/>
    </source>
</evidence>
<keyword evidence="6" id="KW-0479">Metal-binding</keyword>
<feature type="compositionally biased region" description="Basic and acidic residues" evidence="7">
    <location>
        <begin position="437"/>
        <end position="478"/>
    </location>
</feature>
<evidence type="ECO:0000256" key="6">
    <source>
        <dbReference type="PROSITE-ProRule" id="PRU00236"/>
    </source>
</evidence>
<dbReference type="SUPFAM" id="SSF52467">
    <property type="entry name" value="DHS-like NAD/FAD-binding domain"/>
    <property type="match status" value="1"/>
</dbReference>
<feature type="region of interest" description="Disordered" evidence="7">
    <location>
        <begin position="435"/>
        <end position="582"/>
    </location>
</feature>
<dbReference type="InterPro" id="IPR050134">
    <property type="entry name" value="NAD-dep_sirtuin_deacylases"/>
</dbReference>
<dbReference type="Gene3D" id="3.40.50.1220">
    <property type="entry name" value="TPP-binding domain"/>
    <property type="match status" value="2"/>
</dbReference>
<evidence type="ECO:0000256" key="2">
    <source>
        <dbReference type="ARBA" id="ARBA00006924"/>
    </source>
</evidence>
<feature type="binding site" evidence="6">
    <location>
        <position position="260"/>
    </location>
    <ligand>
        <name>Zn(2+)</name>
        <dbReference type="ChEBI" id="CHEBI:29105"/>
    </ligand>
</feature>
<feature type="binding site" evidence="6">
    <location>
        <position position="236"/>
    </location>
    <ligand>
        <name>Zn(2+)</name>
        <dbReference type="ChEBI" id="CHEBI:29105"/>
    </ligand>
</feature>
<dbReference type="InterPro" id="IPR029035">
    <property type="entry name" value="DHS-like_NAD/FAD-binding_dom"/>
</dbReference>
<evidence type="ECO:0000256" key="5">
    <source>
        <dbReference type="ARBA" id="ARBA00023128"/>
    </source>
</evidence>
<dbReference type="PANTHER" id="PTHR11085">
    <property type="entry name" value="NAD-DEPENDENT PROTEIN DEACYLASE SIRTUIN-5, MITOCHONDRIAL-RELATED"/>
    <property type="match status" value="1"/>
</dbReference>
<feature type="binding site" evidence="6">
    <location>
        <position position="233"/>
    </location>
    <ligand>
        <name>Zn(2+)</name>
        <dbReference type="ChEBI" id="CHEBI:29105"/>
    </ligand>
</feature>
<evidence type="ECO:0000256" key="4">
    <source>
        <dbReference type="ARBA" id="ARBA00023027"/>
    </source>
</evidence>
<keyword evidence="4" id="KW-0520">NAD</keyword>